<accession>A0ABV6Z633</accession>
<name>A0ABV6Z633_UNCC1</name>
<feature type="non-terminal residue" evidence="1">
    <location>
        <position position="1"/>
    </location>
</feature>
<evidence type="ECO:0000313" key="1">
    <source>
        <dbReference type="EMBL" id="MFC1853911.1"/>
    </source>
</evidence>
<evidence type="ECO:0000313" key="2">
    <source>
        <dbReference type="Proteomes" id="UP001594351"/>
    </source>
</evidence>
<dbReference type="InterPro" id="IPR007460">
    <property type="entry name" value="BrnT_toxin"/>
</dbReference>
<comment type="caution">
    <text evidence="1">The sequence shown here is derived from an EMBL/GenBank/DDBJ whole genome shotgun (WGS) entry which is preliminary data.</text>
</comment>
<dbReference type="Gene3D" id="3.10.450.530">
    <property type="entry name" value="Ribonuclease toxin, BrnT, of type II toxin-antitoxin system"/>
    <property type="match status" value="1"/>
</dbReference>
<organism evidence="1 2">
    <name type="scientific">candidate division CSSED10-310 bacterium</name>
    <dbReference type="NCBI Taxonomy" id="2855610"/>
    <lineage>
        <taxon>Bacteria</taxon>
        <taxon>Bacteria division CSSED10-310</taxon>
    </lineage>
</organism>
<gene>
    <name evidence="1" type="ORF">ACFL27_27320</name>
</gene>
<dbReference type="Proteomes" id="UP001594351">
    <property type="component" value="Unassembled WGS sequence"/>
</dbReference>
<protein>
    <submittedName>
        <fullName evidence="1">BrnT family toxin</fullName>
    </submittedName>
</protein>
<sequence length="102" mass="12033">LEICIIYVYNNIMRIIWDPDKAKQNFQKHKIRFSDAELVLFDPNCLTIEDKGAENEHIFVSIGMDAIGRIIVVVYSYRDDDIRLISARRATKKEIANYERRI</sequence>
<dbReference type="Pfam" id="PF04365">
    <property type="entry name" value="BrnT_toxin"/>
    <property type="match status" value="1"/>
</dbReference>
<dbReference type="InterPro" id="IPR038573">
    <property type="entry name" value="BrnT_sf"/>
</dbReference>
<proteinExistence type="predicted"/>
<keyword evidence="2" id="KW-1185">Reference proteome</keyword>
<reference evidence="1 2" key="1">
    <citation type="submission" date="2024-09" db="EMBL/GenBank/DDBJ databases">
        <title>Laminarin stimulates single cell rates of sulfate reduction while oxygen inhibits transcriptomic activity in coastal marine sediment.</title>
        <authorList>
            <person name="Lindsay M."/>
            <person name="Orcutt B."/>
            <person name="Emerson D."/>
            <person name="Stepanauskas R."/>
            <person name="D'Angelo T."/>
        </authorList>
    </citation>
    <scope>NUCLEOTIDE SEQUENCE [LARGE SCALE GENOMIC DNA]</scope>
    <source>
        <strain evidence="1">SAG AM-311-K15</strain>
    </source>
</reference>
<dbReference type="EMBL" id="JBHPBY010000643">
    <property type="protein sequence ID" value="MFC1853911.1"/>
    <property type="molecule type" value="Genomic_DNA"/>
</dbReference>